<accession>A0AAE0RXL6</accession>
<dbReference type="Pfam" id="PF00335">
    <property type="entry name" value="Tetraspanin"/>
    <property type="match status" value="1"/>
</dbReference>
<reference evidence="7" key="3">
    <citation type="submission" date="2023-05" db="EMBL/GenBank/DDBJ databases">
        <authorList>
            <person name="Smith C.H."/>
        </authorList>
    </citation>
    <scope>NUCLEOTIDE SEQUENCE</scope>
    <source>
        <strain evidence="7">CHS0354</strain>
        <tissue evidence="7">Mantle</tissue>
    </source>
</reference>
<gene>
    <name evidence="7" type="ORF">CHS0354_031797</name>
</gene>
<feature type="transmembrane region" description="Helical" evidence="6">
    <location>
        <begin position="80"/>
        <end position="105"/>
    </location>
</feature>
<dbReference type="PRINTS" id="PR00259">
    <property type="entry name" value="TMFOUR"/>
</dbReference>
<protein>
    <recommendedName>
        <fullName evidence="6">Tetraspanin</fullName>
    </recommendedName>
</protein>
<name>A0AAE0RXL6_9BIVA</name>
<evidence type="ECO:0000256" key="1">
    <source>
        <dbReference type="ARBA" id="ARBA00004141"/>
    </source>
</evidence>
<dbReference type="PIRSF" id="PIRSF002419">
    <property type="entry name" value="Tetraspanin"/>
    <property type="match status" value="1"/>
</dbReference>
<keyword evidence="3 6" id="KW-0812">Transmembrane</keyword>
<dbReference type="InterPro" id="IPR018499">
    <property type="entry name" value="Tetraspanin/Peripherin"/>
</dbReference>
<dbReference type="EMBL" id="JAEAOA010001897">
    <property type="protein sequence ID" value="KAK3581471.1"/>
    <property type="molecule type" value="Genomic_DNA"/>
</dbReference>
<dbReference type="Gene3D" id="1.10.1450.10">
    <property type="entry name" value="Tetraspanin"/>
    <property type="match status" value="1"/>
</dbReference>
<evidence type="ECO:0000256" key="6">
    <source>
        <dbReference type="RuleBase" id="RU361218"/>
    </source>
</evidence>
<evidence type="ECO:0000256" key="3">
    <source>
        <dbReference type="ARBA" id="ARBA00022692"/>
    </source>
</evidence>
<feature type="transmembrane region" description="Helical" evidence="6">
    <location>
        <begin position="53"/>
        <end position="73"/>
    </location>
</feature>
<dbReference type="AlphaFoldDB" id="A0AAE0RXL6"/>
<comment type="similarity">
    <text evidence="2 6">Belongs to the tetraspanin (TM4SF) family.</text>
</comment>
<dbReference type="PANTHER" id="PTHR19282">
    <property type="entry name" value="TETRASPANIN"/>
    <property type="match status" value="1"/>
</dbReference>
<dbReference type="Proteomes" id="UP001195483">
    <property type="component" value="Unassembled WGS sequence"/>
</dbReference>
<dbReference type="PROSITE" id="PS00421">
    <property type="entry name" value="TM4_1"/>
    <property type="match status" value="1"/>
</dbReference>
<feature type="transmembrane region" description="Helical" evidence="6">
    <location>
        <begin position="191"/>
        <end position="215"/>
    </location>
</feature>
<keyword evidence="4 6" id="KW-1133">Transmembrane helix</keyword>
<reference evidence="7" key="2">
    <citation type="journal article" date="2021" name="Genome Biol. Evol.">
        <title>Developing a high-quality reference genome for a parasitic bivalve with doubly uniparental inheritance (Bivalvia: Unionida).</title>
        <authorList>
            <person name="Smith C.H."/>
        </authorList>
    </citation>
    <scope>NUCLEOTIDE SEQUENCE</scope>
    <source>
        <strain evidence="7">CHS0354</strain>
        <tissue evidence="7">Mantle</tissue>
    </source>
</reference>
<evidence type="ECO:0000256" key="2">
    <source>
        <dbReference type="ARBA" id="ARBA00006840"/>
    </source>
</evidence>
<dbReference type="InterPro" id="IPR018503">
    <property type="entry name" value="Tetraspanin_CS"/>
</dbReference>
<proteinExistence type="inferred from homology"/>
<comment type="subcellular location">
    <subcellularLocation>
        <location evidence="1 6">Membrane</location>
        <topology evidence="1 6">Multi-pass membrane protein</topology>
    </subcellularLocation>
</comment>
<organism evidence="7 8">
    <name type="scientific">Potamilus streckersoni</name>
    <dbReference type="NCBI Taxonomy" id="2493646"/>
    <lineage>
        <taxon>Eukaryota</taxon>
        <taxon>Metazoa</taxon>
        <taxon>Spiralia</taxon>
        <taxon>Lophotrochozoa</taxon>
        <taxon>Mollusca</taxon>
        <taxon>Bivalvia</taxon>
        <taxon>Autobranchia</taxon>
        <taxon>Heteroconchia</taxon>
        <taxon>Palaeoheterodonta</taxon>
        <taxon>Unionida</taxon>
        <taxon>Unionoidea</taxon>
        <taxon>Unionidae</taxon>
        <taxon>Ambleminae</taxon>
        <taxon>Lampsilini</taxon>
        <taxon>Potamilus</taxon>
    </lineage>
</organism>
<feature type="transmembrane region" description="Helical" evidence="6">
    <location>
        <begin position="12"/>
        <end position="33"/>
    </location>
</feature>
<dbReference type="GO" id="GO:0005886">
    <property type="term" value="C:plasma membrane"/>
    <property type="evidence" value="ECO:0007669"/>
    <property type="project" value="TreeGrafter"/>
</dbReference>
<dbReference type="SUPFAM" id="SSF48652">
    <property type="entry name" value="Tetraspanin"/>
    <property type="match status" value="1"/>
</dbReference>
<keyword evidence="8" id="KW-1185">Reference proteome</keyword>
<dbReference type="InterPro" id="IPR008952">
    <property type="entry name" value="Tetraspanin_EC2_sf"/>
</dbReference>
<dbReference type="InterPro" id="IPR000301">
    <property type="entry name" value="Tetraspanin_animals"/>
</dbReference>
<dbReference type="PANTHER" id="PTHR19282:SF544">
    <property type="entry name" value="TETRASPANIN"/>
    <property type="match status" value="1"/>
</dbReference>
<evidence type="ECO:0000256" key="4">
    <source>
        <dbReference type="ARBA" id="ARBA00022989"/>
    </source>
</evidence>
<evidence type="ECO:0000256" key="5">
    <source>
        <dbReference type="ARBA" id="ARBA00023136"/>
    </source>
</evidence>
<keyword evidence="5 6" id="KW-0472">Membrane</keyword>
<evidence type="ECO:0000313" key="8">
    <source>
        <dbReference type="Proteomes" id="UP001195483"/>
    </source>
</evidence>
<reference evidence="7" key="1">
    <citation type="journal article" date="2021" name="Genome Biol. Evol.">
        <title>A High-Quality Reference Genome for a Parasitic Bivalve with Doubly Uniparental Inheritance (Bivalvia: Unionida).</title>
        <authorList>
            <person name="Smith C.H."/>
        </authorList>
    </citation>
    <scope>NUCLEOTIDE SEQUENCE</scope>
    <source>
        <strain evidence="7">CHS0354</strain>
    </source>
</reference>
<dbReference type="CDD" id="cd03127">
    <property type="entry name" value="tetraspanin_LEL"/>
    <property type="match status" value="1"/>
</dbReference>
<sequence length="219" mass="23797">MAVSCLKIAMFVDIGLLVLIGAASIGVGIWAHLDETIQRLQLPDYLKVLDVGSKVNIGVGAFVILLGIVGCIGSSKEVTCLLWIFFICLMLIVVLMVTIGVIIFISKDLMHDIVKFTLKQSVEDYFTVPAGKSFMDFIQKKFDCCGHTNGLADYNAAALLSGGTVESCKLEYITTPCTEKVKNFILSNLNIFAGVPIGISSVPMIGMIFSMIMICQLRK</sequence>
<evidence type="ECO:0000313" key="7">
    <source>
        <dbReference type="EMBL" id="KAK3581471.1"/>
    </source>
</evidence>
<comment type="caution">
    <text evidence="7">The sequence shown here is derived from an EMBL/GenBank/DDBJ whole genome shotgun (WGS) entry which is preliminary data.</text>
</comment>